<dbReference type="RefSeq" id="WP_115403969.1">
    <property type="nucleotide sequence ID" value="NZ_QPKV01000007.1"/>
</dbReference>
<dbReference type="EMBL" id="QPKV01000007">
    <property type="protein sequence ID" value="RDC55272.1"/>
    <property type="molecule type" value="Genomic_DNA"/>
</dbReference>
<dbReference type="Proteomes" id="UP000253961">
    <property type="component" value="Unassembled WGS sequence"/>
</dbReference>
<gene>
    <name evidence="2" type="ORF">DU508_16995</name>
</gene>
<dbReference type="Pfam" id="PF13333">
    <property type="entry name" value="rve_2"/>
    <property type="match status" value="1"/>
</dbReference>
<dbReference type="AlphaFoldDB" id="A0A369PSI6"/>
<organism evidence="2 3">
    <name type="scientific">Pedobacter chinensis</name>
    <dbReference type="NCBI Taxonomy" id="2282421"/>
    <lineage>
        <taxon>Bacteria</taxon>
        <taxon>Pseudomonadati</taxon>
        <taxon>Bacteroidota</taxon>
        <taxon>Sphingobacteriia</taxon>
        <taxon>Sphingobacteriales</taxon>
        <taxon>Sphingobacteriaceae</taxon>
        <taxon>Pedobacter</taxon>
    </lineage>
</organism>
<evidence type="ECO:0000313" key="2">
    <source>
        <dbReference type="EMBL" id="RDC55272.1"/>
    </source>
</evidence>
<dbReference type="InterPro" id="IPR001584">
    <property type="entry name" value="Integrase_cat-core"/>
</dbReference>
<evidence type="ECO:0000259" key="1">
    <source>
        <dbReference type="Pfam" id="PF13333"/>
    </source>
</evidence>
<name>A0A369PSI6_9SPHI</name>
<proteinExistence type="predicted"/>
<feature type="domain" description="Integrase catalytic" evidence="1">
    <location>
        <begin position="1"/>
        <end position="33"/>
    </location>
</feature>
<comment type="caution">
    <text evidence="2">The sequence shown here is derived from an EMBL/GenBank/DDBJ whole genome shotgun (WGS) entry which is preliminary data.</text>
</comment>
<evidence type="ECO:0000313" key="3">
    <source>
        <dbReference type="Proteomes" id="UP000253961"/>
    </source>
</evidence>
<keyword evidence="3" id="KW-1185">Reference proteome</keyword>
<protein>
    <recommendedName>
        <fullName evidence="1">Integrase catalytic domain-containing protein</fullName>
    </recommendedName>
</protein>
<reference evidence="2 3" key="1">
    <citation type="submission" date="2018-07" db="EMBL/GenBank/DDBJ databases">
        <title>Pedobacter sp. nov., isolated from soil.</title>
        <authorList>
            <person name="Zhou L.Y."/>
            <person name="Du Z.J."/>
        </authorList>
    </citation>
    <scope>NUCLEOTIDE SEQUENCE [LARGE SCALE GENOMIC DNA]</scope>
    <source>
        <strain evidence="2 3">JDX94</strain>
    </source>
</reference>
<sequence>MKTEMVYQRTFKTKKAAYMAVFEYIAVWLQRKRAIPR</sequence>
<accession>A0A369PSI6</accession>
<dbReference type="GO" id="GO:0015074">
    <property type="term" value="P:DNA integration"/>
    <property type="evidence" value="ECO:0007669"/>
    <property type="project" value="InterPro"/>
</dbReference>